<evidence type="ECO:0000313" key="2">
    <source>
        <dbReference type="Proteomes" id="UP000014155"/>
    </source>
</evidence>
<dbReference type="EMBL" id="AORV01000054">
    <property type="protein sequence ID" value="EMS70513.1"/>
    <property type="molecule type" value="Genomic_DNA"/>
</dbReference>
<comment type="caution">
    <text evidence="1">The sequence shown here is derived from an EMBL/GenBank/DDBJ whole genome shotgun (WGS) entry which is preliminary data.</text>
</comment>
<dbReference type="RefSeq" id="WP_004628474.1">
    <property type="nucleotide sequence ID" value="NZ_AORV01000054.1"/>
</dbReference>
<accession>S0FPU1</accession>
<evidence type="ECO:0000313" key="1">
    <source>
        <dbReference type="EMBL" id="EMS70513.1"/>
    </source>
</evidence>
<dbReference type="PATRIC" id="fig|1195236.3.peg.4023"/>
<gene>
    <name evidence="1" type="ORF">CTER_3813</name>
</gene>
<organism evidence="1 2">
    <name type="scientific">Ruminiclostridium cellobioparum subsp. termitidis CT1112</name>
    <dbReference type="NCBI Taxonomy" id="1195236"/>
    <lineage>
        <taxon>Bacteria</taxon>
        <taxon>Bacillati</taxon>
        <taxon>Bacillota</taxon>
        <taxon>Clostridia</taxon>
        <taxon>Eubacteriales</taxon>
        <taxon>Oscillospiraceae</taxon>
        <taxon>Ruminiclostridium</taxon>
    </lineage>
</organism>
<keyword evidence="2" id="KW-1185">Reference proteome</keyword>
<protein>
    <submittedName>
        <fullName evidence="1">Uncharacterized protein</fullName>
    </submittedName>
</protein>
<proteinExistence type="predicted"/>
<dbReference type="AlphaFoldDB" id="S0FPU1"/>
<reference evidence="1 2" key="1">
    <citation type="journal article" date="2013" name="Genome Announc.">
        <title>Draft Genome Sequence of the Cellulolytic, Mesophilic, Anaerobic Bacterium Clostridium termitidis Strain CT1112 (DSM 5398).</title>
        <authorList>
            <person name="Lal S."/>
            <person name="Ramachandran U."/>
            <person name="Zhang X."/>
            <person name="Munir R."/>
            <person name="Sparling R."/>
            <person name="Levin D.B."/>
        </authorList>
    </citation>
    <scope>NUCLEOTIDE SEQUENCE [LARGE SCALE GENOMIC DNA]</scope>
    <source>
        <strain evidence="1 2">CT1112</strain>
    </source>
</reference>
<sequence>MRFIITSQGPDIPLQLDISDYHIEVSDISDHSISVSDATAGCPFAALSHNLAPSYQFF</sequence>
<dbReference type="Proteomes" id="UP000014155">
    <property type="component" value="Unassembled WGS sequence"/>
</dbReference>
<name>S0FPU1_RUMCE</name>